<evidence type="ECO:0000259" key="11">
    <source>
        <dbReference type="Pfam" id="PF08245"/>
    </source>
</evidence>
<evidence type="ECO:0000313" key="13">
    <source>
        <dbReference type="Proteomes" id="UP000217171"/>
    </source>
</evidence>
<dbReference type="NCBIfam" id="TIGR01085">
    <property type="entry name" value="murE"/>
    <property type="match status" value="1"/>
</dbReference>
<dbReference type="PANTHER" id="PTHR23135">
    <property type="entry name" value="MUR LIGASE FAMILY MEMBER"/>
    <property type="match status" value="1"/>
</dbReference>
<dbReference type="Pfam" id="PF08245">
    <property type="entry name" value="Mur_ligase_M"/>
    <property type="match status" value="1"/>
</dbReference>
<dbReference type="EMBL" id="CP016771">
    <property type="protein sequence ID" value="ASY13432.1"/>
    <property type="molecule type" value="Genomic_DNA"/>
</dbReference>
<dbReference type="Gene3D" id="3.90.190.20">
    <property type="entry name" value="Mur ligase, C-terminal domain"/>
    <property type="match status" value="1"/>
</dbReference>
<dbReference type="KEGG" id="nhi:B1s21160_03710"/>
<dbReference type="AlphaFoldDB" id="A0A249K9I6"/>
<feature type="binding site" evidence="7">
    <location>
        <begin position="112"/>
        <end position="118"/>
    </location>
    <ligand>
        <name>ATP</name>
        <dbReference type="ChEBI" id="CHEBI:30616"/>
    </ligand>
</feature>
<gene>
    <name evidence="7" type="primary">murE</name>
    <name evidence="12" type="ORF">B1s21160_03710</name>
</gene>
<evidence type="ECO:0000256" key="2">
    <source>
        <dbReference type="ARBA" id="ARBA00022618"/>
    </source>
</evidence>
<dbReference type="OrthoDB" id="9800958at2"/>
<dbReference type="InterPro" id="IPR035911">
    <property type="entry name" value="MurE/MurF_N"/>
</dbReference>
<comment type="subcellular location">
    <subcellularLocation>
        <location evidence="7 8">Cytoplasm</location>
    </subcellularLocation>
</comment>
<feature type="domain" description="Mur ligase C-terminal" evidence="10">
    <location>
        <begin position="333"/>
        <end position="459"/>
    </location>
</feature>
<dbReference type="InterPro" id="IPR036565">
    <property type="entry name" value="Mur-like_cat_sf"/>
</dbReference>
<feature type="binding site" evidence="7">
    <location>
        <begin position="154"/>
        <end position="155"/>
    </location>
    <ligand>
        <name>UDP-N-acetyl-alpha-D-muramoyl-L-alanyl-D-glutamate</name>
        <dbReference type="ChEBI" id="CHEBI:83900"/>
    </ligand>
</feature>
<organism evidence="12 13">
    <name type="scientific">Candidatus Nanopelagicus hibericus</name>
    <dbReference type="NCBI Taxonomy" id="1884915"/>
    <lineage>
        <taxon>Bacteria</taxon>
        <taxon>Bacillati</taxon>
        <taxon>Actinomycetota</taxon>
        <taxon>Actinomycetes</taxon>
        <taxon>Candidatus Nanopelagicales</taxon>
        <taxon>Candidatus Nanopelagicaceae</taxon>
        <taxon>Candidatus Nanopelagicus</taxon>
    </lineage>
</organism>
<feature type="domain" description="Mur ligase N-terminal catalytic" evidence="9">
    <location>
        <begin position="27"/>
        <end position="73"/>
    </location>
</feature>
<dbReference type="GO" id="GO:0051301">
    <property type="term" value="P:cell division"/>
    <property type="evidence" value="ECO:0007669"/>
    <property type="project" value="UniProtKB-KW"/>
</dbReference>
<feature type="domain" description="Mur ligase central" evidence="11">
    <location>
        <begin position="110"/>
        <end position="310"/>
    </location>
</feature>
<feature type="binding site" evidence="7">
    <location>
        <position position="181"/>
    </location>
    <ligand>
        <name>UDP-N-acetyl-alpha-D-muramoyl-L-alanyl-D-glutamate</name>
        <dbReference type="ChEBI" id="CHEBI:83900"/>
    </ligand>
</feature>
<dbReference type="GO" id="GO:0000287">
    <property type="term" value="F:magnesium ion binding"/>
    <property type="evidence" value="ECO:0007669"/>
    <property type="project" value="UniProtKB-UniRule"/>
</dbReference>
<dbReference type="NCBIfam" id="NF001124">
    <property type="entry name" value="PRK00139.1-2"/>
    <property type="match status" value="1"/>
</dbReference>
<dbReference type="GO" id="GO:0008765">
    <property type="term" value="F:UDP-N-acetylmuramoylalanyl-D-glutamate-2,6-diaminopimelate ligase activity"/>
    <property type="evidence" value="ECO:0007669"/>
    <property type="project" value="UniProtKB-UniRule"/>
</dbReference>
<feature type="binding site" evidence="7">
    <location>
        <position position="382"/>
    </location>
    <ligand>
        <name>meso-2,6-diaminopimelate</name>
        <dbReference type="ChEBI" id="CHEBI:57791"/>
    </ligand>
</feature>
<dbReference type="GO" id="GO:0009252">
    <property type="term" value="P:peptidoglycan biosynthetic process"/>
    <property type="evidence" value="ECO:0007669"/>
    <property type="project" value="UniProtKB-UniRule"/>
</dbReference>
<evidence type="ECO:0000256" key="4">
    <source>
        <dbReference type="ARBA" id="ARBA00022984"/>
    </source>
</evidence>
<evidence type="ECO:0000259" key="9">
    <source>
        <dbReference type="Pfam" id="PF01225"/>
    </source>
</evidence>
<evidence type="ECO:0000256" key="7">
    <source>
        <dbReference type="HAMAP-Rule" id="MF_00208"/>
    </source>
</evidence>
<keyword evidence="5 7" id="KW-0131">Cell cycle</keyword>
<comment type="similarity">
    <text evidence="1 7">Belongs to the MurCDEF family. MurE subfamily.</text>
</comment>
<dbReference type="Gene3D" id="3.40.1390.10">
    <property type="entry name" value="MurE/MurF, N-terminal domain"/>
    <property type="match status" value="1"/>
</dbReference>
<dbReference type="NCBIfam" id="NF001126">
    <property type="entry name" value="PRK00139.1-4"/>
    <property type="match status" value="1"/>
</dbReference>
<dbReference type="Gene3D" id="3.40.1190.10">
    <property type="entry name" value="Mur-like, catalytic domain"/>
    <property type="match status" value="1"/>
</dbReference>
<accession>A0A249K9I6</accession>
<dbReference type="InterPro" id="IPR004101">
    <property type="entry name" value="Mur_ligase_C"/>
</dbReference>
<dbReference type="InterPro" id="IPR013221">
    <property type="entry name" value="Mur_ligase_cen"/>
</dbReference>
<dbReference type="SUPFAM" id="SSF53623">
    <property type="entry name" value="MurD-like peptide ligases, catalytic domain"/>
    <property type="match status" value="1"/>
</dbReference>
<dbReference type="InterPro" id="IPR005761">
    <property type="entry name" value="UDP-N-AcMur-Glu-dNH2Pim_ligase"/>
</dbReference>
<feature type="binding site" evidence="7">
    <location>
        <position position="187"/>
    </location>
    <ligand>
        <name>UDP-N-acetyl-alpha-D-muramoyl-L-alanyl-D-glutamate</name>
        <dbReference type="ChEBI" id="CHEBI:83900"/>
    </ligand>
</feature>
<dbReference type="EC" id="6.3.2.13" evidence="7"/>
<feature type="short sequence motif" description="Meso-diaminopimelate recognition motif" evidence="7">
    <location>
        <begin position="406"/>
        <end position="409"/>
    </location>
</feature>
<evidence type="ECO:0000256" key="3">
    <source>
        <dbReference type="ARBA" id="ARBA00022960"/>
    </source>
</evidence>
<comment type="PTM">
    <text evidence="7">Carboxylation is probably crucial for Mg(2+) binding and, consequently, for the gamma-phosphate positioning of ATP.</text>
</comment>
<keyword evidence="2 7" id="KW-0132">Cell division</keyword>
<evidence type="ECO:0000313" key="12">
    <source>
        <dbReference type="EMBL" id="ASY13432.1"/>
    </source>
</evidence>
<keyword evidence="7" id="KW-0547">Nucleotide-binding</keyword>
<feature type="binding site" evidence="7">
    <location>
        <position position="457"/>
    </location>
    <ligand>
        <name>meso-2,6-diaminopimelate</name>
        <dbReference type="ChEBI" id="CHEBI:57791"/>
    </ligand>
</feature>
<sequence length="489" mass="52029">MSIRPKISISKSLADFDAKIFDRNCMISGVCINAQQVKKGDLFIAFAGSKTHGAKFIEQAVSNGAAAVLSDKKLDAGIPSFITPEPRKFIGPITAWLFNHPFEQLIAAGVTGTNGKTTTANLVKQIWQLCGQESALIGTLGVQVGGQDLQTARTTPEADELQALAATALEKGCTNLIMEVSSHAIDQSRIKGCKYKVVAFSNLTQDHLDYHKTMDSYFAAKAALFTAEYASVAVINIDDAYGAKLASESAIAVTTVSKKASSADYYLKSSKPTKNGFFVEIATKTGEVIAGDFGLLGDFNLENLLLAVAITNLTGVATSQITSVLPKLNSVPGRLEKIDAGQSFTALVDYAHSPDAVERVLKTARSFTSGRVIGVLGCGGDRDSSKRSLMGKALFDGCDQAIFTSDNPRSESADEILMQMTDGLVMGSKGFVLADRKQAIDQAVKLAKDGDTVLVLGKGHESGQDFKGVITPFDDRIELSESIKQGKKS</sequence>
<evidence type="ECO:0000256" key="8">
    <source>
        <dbReference type="RuleBase" id="RU004135"/>
    </source>
</evidence>
<dbReference type="PANTHER" id="PTHR23135:SF4">
    <property type="entry name" value="UDP-N-ACETYLMURAMOYL-L-ALANYL-D-GLUTAMATE--2,6-DIAMINOPIMELATE LIGASE MURE HOMOLOG, CHLOROPLASTIC"/>
    <property type="match status" value="1"/>
</dbReference>
<dbReference type="GO" id="GO:0071555">
    <property type="term" value="P:cell wall organization"/>
    <property type="evidence" value="ECO:0007669"/>
    <property type="project" value="UniProtKB-KW"/>
</dbReference>
<dbReference type="Pfam" id="PF01225">
    <property type="entry name" value="Mur_ligase"/>
    <property type="match status" value="1"/>
</dbReference>
<evidence type="ECO:0000256" key="5">
    <source>
        <dbReference type="ARBA" id="ARBA00023306"/>
    </source>
</evidence>
<comment type="function">
    <text evidence="7">Catalyzes the addition of meso-diaminopimelic acid to the nucleotide precursor UDP-N-acetylmuramoyl-L-alanyl-D-glutamate (UMAG) in the biosynthesis of bacterial cell-wall peptidoglycan.</text>
</comment>
<keyword evidence="6 7" id="KW-0961">Cell wall biogenesis/degradation</keyword>
<keyword evidence="4 7" id="KW-0573">Peptidoglycan synthesis</keyword>
<evidence type="ECO:0000256" key="6">
    <source>
        <dbReference type="ARBA" id="ARBA00023316"/>
    </source>
</evidence>
<comment type="cofactor">
    <cofactor evidence="7">
        <name>Mg(2+)</name>
        <dbReference type="ChEBI" id="CHEBI:18420"/>
    </cofactor>
</comment>
<keyword evidence="7 12" id="KW-0436">Ligase</keyword>
<dbReference type="GO" id="GO:0005524">
    <property type="term" value="F:ATP binding"/>
    <property type="evidence" value="ECO:0007669"/>
    <property type="project" value="UniProtKB-UniRule"/>
</dbReference>
<dbReference type="GO" id="GO:0008360">
    <property type="term" value="P:regulation of cell shape"/>
    <property type="evidence" value="ECO:0007669"/>
    <property type="project" value="UniProtKB-KW"/>
</dbReference>
<comment type="catalytic activity">
    <reaction evidence="7">
        <text>UDP-N-acetyl-alpha-D-muramoyl-L-alanyl-D-glutamate + meso-2,6-diaminopimelate + ATP = UDP-N-acetyl-alpha-D-muramoyl-L-alanyl-gamma-D-glutamyl-meso-2,6-diaminopimelate + ADP + phosphate + H(+)</text>
        <dbReference type="Rhea" id="RHEA:23676"/>
        <dbReference type="ChEBI" id="CHEBI:15378"/>
        <dbReference type="ChEBI" id="CHEBI:30616"/>
        <dbReference type="ChEBI" id="CHEBI:43474"/>
        <dbReference type="ChEBI" id="CHEBI:57791"/>
        <dbReference type="ChEBI" id="CHEBI:83900"/>
        <dbReference type="ChEBI" id="CHEBI:83905"/>
        <dbReference type="ChEBI" id="CHEBI:456216"/>
        <dbReference type="EC" id="6.3.2.13"/>
    </reaction>
</comment>
<keyword evidence="13" id="KW-1185">Reference proteome</keyword>
<evidence type="ECO:0000256" key="1">
    <source>
        <dbReference type="ARBA" id="ARBA00005898"/>
    </source>
</evidence>
<feature type="binding site" evidence="7">
    <location>
        <position position="189"/>
    </location>
    <ligand>
        <name>UDP-N-acetyl-alpha-D-muramoyl-L-alanyl-D-glutamate</name>
        <dbReference type="ChEBI" id="CHEBI:83900"/>
    </ligand>
</feature>
<dbReference type="SUPFAM" id="SSF63418">
    <property type="entry name" value="MurE/MurF N-terminal domain"/>
    <property type="match status" value="1"/>
</dbReference>
<comment type="caution">
    <text evidence="7">Lacks conserved residue(s) required for the propagation of feature annotation.</text>
</comment>
<keyword evidence="7" id="KW-0460">Magnesium</keyword>
<dbReference type="InterPro" id="IPR000713">
    <property type="entry name" value="Mur_ligase_N"/>
</dbReference>
<protein>
    <recommendedName>
        <fullName evidence="7">UDP-N-acetylmuramoyl-L-alanyl-D-glutamate--2,6-diaminopimelate ligase</fullName>
        <ecNumber evidence="7">6.3.2.13</ecNumber>
    </recommendedName>
    <alternativeName>
        <fullName evidence="7">Meso-A2pm-adding enzyme</fullName>
    </alternativeName>
    <alternativeName>
        <fullName evidence="7">Meso-diaminopimelate-adding enzyme</fullName>
    </alternativeName>
    <alternativeName>
        <fullName evidence="7">UDP-MurNAc-L-Ala-D-Glu:meso-diaminopimelate ligase</fullName>
    </alternativeName>
    <alternativeName>
        <fullName evidence="7">UDP-MurNAc-tripeptide synthetase</fullName>
    </alternativeName>
    <alternativeName>
        <fullName evidence="7">UDP-N-acetylmuramyl-tripeptide synthetase</fullName>
    </alternativeName>
</protein>
<reference evidence="12 13" key="1">
    <citation type="submission" date="2016-07" db="EMBL/GenBank/DDBJ databases">
        <title>High microdiversification within the ubiquitous acI lineage of Actinobacteria.</title>
        <authorList>
            <person name="Neuenschwander S.M."/>
            <person name="Salcher M."/>
            <person name="Ghai R."/>
            <person name="Pernthaler J."/>
        </authorList>
    </citation>
    <scope>NUCLEOTIDE SEQUENCE [LARGE SCALE GENOMIC DNA]</scope>
    <source>
        <strain evidence="12">MMS-21-160</strain>
    </source>
</reference>
<proteinExistence type="inferred from homology"/>
<dbReference type="SUPFAM" id="SSF53244">
    <property type="entry name" value="MurD-like peptide ligases, peptide-binding domain"/>
    <property type="match status" value="1"/>
</dbReference>
<dbReference type="RefSeq" id="WP_095672469.1">
    <property type="nucleotide sequence ID" value="NZ_CP016771.1"/>
</dbReference>
<dbReference type="Proteomes" id="UP000217171">
    <property type="component" value="Chromosome"/>
</dbReference>
<dbReference type="Pfam" id="PF02875">
    <property type="entry name" value="Mur_ligase_C"/>
    <property type="match status" value="1"/>
</dbReference>
<keyword evidence="7" id="KW-0963">Cytoplasm</keyword>
<keyword evidence="3 7" id="KW-0133">Cell shape</keyword>
<comment type="pathway">
    <text evidence="7 8">Cell wall biogenesis; peptidoglycan biosynthesis.</text>
</comment>
<name>A0A249K9I6_9ACTN</name>
<feature type="binding site" evidence="7">
    <location>
        <begin position="406"/>
        <end position="409"/>
    </location>
    <ligand>
        <name>meso-2,6-diaminopimelate</name>
        <dbReference type="ChEBI" id="CHEBI:57791"/>
    </ligand>
</feature>
<evidence type="ECO:0000259" key="10">
    <source>
        <dbReference type="Pfam" id="PF02875"/>
    </source>
</evidence>
<dbReference type="UniPathway" id="UPA00219"/>
<keyword evidence="7" id="KW-0067">ATP-binding</keyword>
<dbReference type="InterPro" id="IPR036615">
    <property type="entry name" value="Mur_ligase_C_dom_sf"/>
</dbReference>
<feature type="modified residue" description="N6-carboxylysine" evidence="7">
    <location>
        <position position="221"/>
    </location>
</feature>
<dbReference type="GO" id="GO:0005737">
    <property type="term" value="C:cytoplasm"/>
    <property type="evidence" value="ECO:0007669"/>
    <property type="project" value="UniProtKB-SubCell"/>
</dbReference>
<dbReference type="HAMAP" id="MF_00208">
    <property type="entry name" value="MurE"/>
    <property type="match status" value="1"/>
</dbReference>
<feature type="binding site" evidence="7">
    <location>
        <position position="461"/>
    </location>
    <ligand>
        <name>meso-2,6-diaminopimelate</name>
        <dbReference type="ChEBI" id="CHEBI:57791"/>
    </ligand>
</feature>